<keyword evidence="1" id="KW-0472">Membrane</keyword>
<feature type="transmembrane region" description="Helical" evidence="1">
    <location>
        <begin position="137"/>
        <end position="159"/>
    </location>
</feature>
<evidence type="ECO:0000313" key="4">
    <source>
        <dbReference type="Proteomes" id="UP000253606"/>
    </source>
</evidence>
<evidence type="ECO:0000313" key="3">
    <source>
        <dbReference type="EMBL" id="AXC10845.1"/>
    </source>
</evidence>
<dbReference type="EMBL" id="CP030840">
    <property type="protein sequence ID" value="AXC10845.1"/>
    <property type="molecule type" value="Genomic_DNA"/>
</dbReference>
<keyword evidence="1" id="KW-1133">Transmembrane helix</keyword>
<dbReference type="SUPFAM" id="SSF101307">
    <property type="entry name" value="YutG-like"/>
    <property type="match status" value="1"/>
</dbReference>
<feature type="transmembrane region" description="Helical" evidence="1">
    <location>
        <begin position="105"/>
        <end position="125"/>
    </location>
</feature>
<dbReference type="PANTHER" id="PTHR36305">
    <property type="entry name" value="PHOSPHATIDYLGLYCEROPHOSPHATASE A"/>
    <property type="match status" value="1"/>
</dbReference>
<dbReference type="KEGG" id="abas:ACPOL_1499"/>
<reference evidence="3 4" key="1">
    <citation type="journal article" date="2018" name="Front. Microbiol.">
        <title>Hydrolytic Capabilities as a Key to Environmental Success: Chitinolytic and Cellulolytic Acidobacteria From Acidic Sub-arctic Soils and Boreal Peatlands.</title>
        <authorList>
            <person name="Belova S.E."/>
            <person name="Ravin N.V."/>
            <person name="Pankratov T.A."/>
            <person name="Rakitin A.L."/>
            <person name="Ivanova A.A."/>
            <person name="Beletsky A.V."/>
            <person name="Mardanov A.V."/>
            <person name="Sinninghe Damste J.S."/>
            <person name="Dedysh S.N."/>
        </authorList>
    </citation>
    <scope>NUCLEOTIDE SEQUENCE [LARGE SCALE GENOMIC DNA]</scope>
    <source>
        <strain evidence="3 4">SBC82</strain>
    </source>
</reference>
<dbReference type="PANTHER" id="PTHR36305:SF1">
    <property type="entry name" value="PHOSPHATIDYLGLYCEROPHOSPHATASE A"/>
    <property type="match status" value="1"/>
</dbReference>
<evidence type="ECO:0000259" key="2">
    <source>
        <dbReference type="Pfam" id="PF04608"/>
    </source>
</evidence>
<dbReference type="Pfam" id="PF04608">
    <property type="entry name" value="PgpA"/>
    <property type="match status" value="1"/>
</dbReference>
<dbReference type="InterPro" id="IPR026037">
    <property type="entry name" value="PgpA"/>
</dbReference>
<feature type="domain" description="YutG/PgpA" evidence="2">
    <location>
        <begin position="89"/>
        <end position="241"/>
    </location>
</feature>
<dbReference type="GO" id="GO:0008962">
    <property type="term" value="F:phosphatidylglycerophosphatase activity"/>
    <property type="evidence" value="ECO:0007669"/>
    <property type="project" value="InterPro"/>
</dbReference>
<dbReference type="Proteomes" id="UP000253606">
    <property type="component" value="Chromosome"/>
</dbReference>
<dbReference type="GO" id="GO:0006629">
    <property type="term" value="P:lipid metabolic process"/>
    <property type="evidence" value="ECO:0007669"/>
    <property type="project" value="InterPro"/>
</dbReference>
<dbReference type="InterPro" id="IPR007686">
    <property type="entry name" value="YutG/PgpA"/>
</dbReference>
<evidence type="ECO:0000256" key="1">
    <source>
        <dbReference type="SAM" id="Phobius"/>
    </source>
</evidence>
<accession>A0A2Z5FWT4</accession>
<keyword evidence="1" id="KW-0812">Transmembrane</keyword>
<sequence length="245" mass="26750">MSSVARPAKPLSPRLTKTSLSAVTDAGRSILASGRVELTRSRRQFSTLMFSRISNLNDARPPMRTEPREKDKKVHAVEATGKRTLWAWMIATFFGAGFWKPGPGTAGSIVAAAVWWIFGQFAIHFHGSTAALATYQGWVTAVAALLLLMIAIPAATIVAKQSGRKDPQIVVADEVVGQWITLIAAPVNWQFALVGLLLFRLFDITKPPPIRRIEFLPGGWGIMLDDVGAGIYALICVQILHHLLK</sequence>
<feature type="transmembrane region" description="Helical" evidence="1">
    <location>
        <begin position="179"/>
        <end position="199"/>
    </location>
</feature>
<organism evidence="3 4">
    <name type="scientific">Acidisarcina polymorpha</name>
    <dbReference type="NCBI Taxonomy" id="2211140"/>
    <lineage>
        <taxon>Bacteria</taxon>
        <taxon>Pseudomonadati</taxon>
        <taxon>Acidobacteriota</taxon>
        <taxon>Terriglobia</taxon>
        <taxon>Terriglobales</taxon>
        <taxon>Acidobacteriaceae</taxon>
        <taxon>Acidisarcina</taxon>
    </lineage>
</organism>
<keyword evidence="4" id="KW-1185">Reference proteome</keyword>
<name>A0A2Z5FWT4_9BACT</name>
<dbReference type="AlphaFoldDB" id="A0A2Z5FWT4"/>
<dbReference type="CDD" id="cd06971">
    <property type="entry name" value="PgpA"/>
    <property type="match status" value="1"/>
</dbReference>
<dbReference type="InterPro" id="IPR036681">
    <property type="entry name" value="PgpA-like_sf"/>
</dbReference>
<protein>
    <submittedName>
        <fullName evidence="3">Phosphatidylglycerophosphatase A</fullName>
    </submittedName>
</protein>
<gene>
    <name evidence="3" type="ORF">ACPOL_1499</name>
</gene>
<feature type="transmembrane region" description="Helical" evidence="1">
    <location>
        <begin position="220"/>
        <end position="240"/>
    </location>
</feature>
<proteinExistence type="predicted"/>